<reference evidence="1 2" key="1">
    <citation type="submission" date="2016-02" db="EMBL/GenBank/DDBJ databases">
        <title>Genome analysis of coral dinoflagellate symbionts highlights evolutionary adaptations to a symbiotic lifestyle.</title>
        <authorList>
            <person name="Aranda M."/>
            <person name="Li Y."/>
            <person name="Liew Y.J."/>
            <person name="Baumgarten S."/>
            <person name="Simakov O."/>
            <person name="Wilson M."/>
            <person name="Piel J."/>
            <person name="Ashoor H."/>
            <person name="Bougouffa S."/>
            <person name="Bajic V.B."/>
            <person name="Ryu T."/>
            <person name="Ravasi T."/>
            <person name="Bayer T."/>
            <person name="Micklem G."/>
            <person name="Kim H."/>
            <person name="Bhak J."/>
            <person name="Lajeunesse T.C."/>
            <person name="Voolstra C.R."/>
        </authorList>
    </citation>
    <scope>NUCLEOTIDE SEQUENCE [LARGE SCALE GENOMIC DNA]</scope>
    <source>
        <strain evidence="1 2">CCMP2467</strain>
    </source>
</reference>
<evidence type="ECO:0000313" key="2">
    <source>
        <dbReference type="Proteomes" id="UP000186817"/>
    </source>
</evidence>
<organism evidence="1 2">
    <name type="scientific">Symbiodinium microadriaticum</name>
    <name type="common">Dinoflagellate</name>
    <name type="synonym">Zooxanthella microadriatica</name>
    <dbReference type="NCBI Taxonomy" id="2951"/>
    <lineage>
        <taxon>Eukaryota</taxon>
        <taxon>Sar</taxon>
        <taxon>Alveolata</taxon>
        <taxon>Dinophyceae</taxon>
        <taxon>Suessiales</taxon>
        <taxon>Symbiodiniaceae</taxon>
        <taxon>Symbiodinium</taxon>
    </lineage>
</organism>
<dbReference type="EMBL" id="LSRX01002796">
    <property type="protein sequence ID" value="OLP75105.1"/>
    <property type="molecule type" value="Genomic_DNA"/>
</dbReference>
<sequence length="203" mass="22396">REMSLEEVNGRVPFNTGVLALRSSPLTLNLLDKVFQIGRRLKLIDGNAWLPRITGLWDQDAFAEYIQTYGLKNFALLPHGQLQSFVRAGQSHWNPGAFAAHFTGLSEETPQRGMALLHDFLTALPLQGGSMASMFLNSRFALNAAVEDTDVKARVLLHFKLKTKMKDDIATALATFDPAAKVLKKDAKSSEWRSASLLALVTA</sequence>
<evidence type="ECO:0000313" key="1">
    <source>
        <dbReference type="EMBL" id="OLP75105.1"/>
    </source>
</evidence>
<gene>
    <name evidence="1" type="ORF">AK812_SmicGene45158</name>
</gene>
<dbReference type="Proteomes" id="UP000186817">
    <property type="component" value="Unassembled WGS sequence"/>
</dbReference>
<name>A0A1Q9BWR9_SYMMI</name>
<accession>A0A1Q9BWR9</accession>
<dbReference type="OrthoDB" id="411969at2759"/>
<dbReference type="AlphaFoldDB" id="A0A1Q9BWR9"/>
<comment type="caution">
    <text evidence="1">The sequence shown here is derived from an EMBL/GenBank/DDBJ whole genome shotgun (WGS) entry which is preliminary data.</text>
</comment>
<proteinExistence type="predicted"/>
<protein>
    <submittedName>
        <fullName evidence="1">Uncharacterized protein</fullName>
    </submittedName>
</protein>
<keyword evidence="2" id="KW-1185">Reference proteome</keyword>
<feature type="non-terminal residue" evidence="1">
    <location>
        <position position="1"/>
    </location>
</feature>